<dbReference type="InterPro" id="IPR041544">
    <property type="entry name" value="MotY_N"/>
</dbReference>
<organism evidence="6 7">
    <name type="scientific">Vibrio albus</name>
    <dbReference type="NCBI Taxonomy" id="2200953"/>
    <lineage>
        <taxon>Bacteria</taxon>
        <taxon>Pseudomonadati</taxon>
        <taxon>Pseudomonadota</taxon>
        <taxon>Gammaproteobacteria</taxon>
        <taxon>Vibrionales</taxon>
        <taxon>Vibrionaceae</taxon>
        <taxon>Vibrio</taxon>
    </lineage>
</organism>
<proteinExistence type="predicted"/>
<dbReference type="OrthoDB" id="6905929at2"/>
<feature type="domain" description="OmpA-like" evidence="5">
    <location>
        <begin position="169"/>
        <end position="286"/>
    </location>
</feature>
<dbReference type="Pfam" id="PF18393">
    <property type="entry name" value="MotY_N"/>
    <property type="match status" value="1"/>
</dbReference>
<keyword evidence="2 3" id="KW-0472">Membrane</keyword>
<dbReference type="PRINTS" id="PR01023">
    <property type="entry name" value="NAFLGMOTY"/>
</dbReference>
<evidence type="ECO:0000259" key="5">
    <source>
        <dbReference type="PROSITE" id="PS51123"/>
    </source>
</evidence>
<dbReference type="Gene3D" id="3.30.1330.60">
    <property type="entry name" value="OmpA-like domain"/>
    <property type="match status" value="1"/>
</dbReference>
<dbReference type="InterPro" id="IPR006665">
    <property type="entry name" value="OmpA-like"/>
</dbReference>
<evidence type="ECO:0000313" key="7">
    <source>
        <dbReference type="Proteomes" id="UP000245362"/>
    </source>
</evidence>
<gene>
    <name evidence="6" type="ORF">DI392_12000</name>
</gene>
<evidence type="ECO:0000313" key="6">
    <source>
        <dbReference type="EMBL" id="PWI33026.1"/>
    </source>
</evidence>
<dbReference type="EMBL" id="QFWT01000006">
    <property type="protein sequence ID" value="PWI33026.1"/>
    <property type="molecule type" value="Genomic_DNA"/>
</dbReference>
<dbReference type="PANTHER" id="PTHR30329">
    <property type="entry name" value="STATOR ELEMENT OF FLAGELLAR MOTOR COMPLEX"/>
    <property type="match status" value="1"/>
</dbReference>
<keyword evidence="7" id="KW-1185">Reference proteome</keyword>
<dbReference type="Gene3D" id="2.60.40.2540">
    <property type="match status" value="1"/>
</dbReference>
<dbReference type="AlphaFoldDB" id="A0A2U3B898"/>
<dbReference type="SUPFAM" id="SSF103088">
    <property type="entry name" value="OmpA-like"/>
    <property type="match status" value="1"/>
</dbReference>
<dbReference type="PANTHER" id="PTHR30329:SF17">
    <property type="entry name" value="LIPOPROTEIN YFIB-RELATED"/>
    <property type="match status" value="1"/>
</dbReference>
<dbReference type="PROSITE" id="PS51123">
    <property type="entry name" value="OMPA_2"/>
    <property type="match status" value="1"/>
</dbReference>
<sequence length="289" mass="32418">MFRYYSLSTALILSVLSSYCGFSLAKDISVPMDISRWEYKGDQFSCLLNQKIKNFGDVAFIAEPNHILQFQLSSFRFPQPVDHARVYFLPSPYLDSQKKELVTQQAVIKNQKVIFTHSVAGLVSAVSRGAWIQVTTDASGESFSVRLPAVNINEPMARFNQCRAALPDMSFKQARDTELHYQLGQRTVNPEQKHILSQLAHYVRLDKKVTHVLIDGHTDNVGSAIGNRQISRVRADDVASILEAEGVRSALIEVRAHGARYPVASNETEQGQARNRRVTIRVIRSEGKG</sequence>
<accession>A0A2U3B898</accession>
<protein>
    <submittedName>
        <fullName evidence="6">OmpA family protein</fullName>
    </submittedName>
</protein>
<comment type="caution">
    <text evidence="6">The sequence shown here is derived from an EMBL/GenBank/DDBJ whole genome shotgun (WGS) entry which is preliminary data.</text>
</comment>
<evidence type="ECO:0000256" key="3">
    <source>
        <dbReference type="PROSITE-ProRule" id="PRU00473"/>
    </source>
</evidence>
<dbReference type="PRINTS" id="PR01021">
    <property type="entry name" value="OMPADOMAIN"/>
</dbReference>
<reference evidence="6 7" key="1">
    <citation type="submission" date="2018-05" db="EMBL/GenBank/DDBJ databases">
        <title>Vibrio limimaris sp. nov., isolated from marine sediment.</title>
        <authorList>
            <person name="Li C.-M."/>
        </authorList>
    </citation>
    <scope>NUCLEOTIDE SEQUENCE [LARGE SCALE GENOMIC DNA]</scope>
    <source>
        <strain evidence="6 7">E4404</strain>
    </source>
</reference>
<evidence type="ECO:0000256" key="2">
    <source>
        <dbReference type="ARBA" id="ARBA00023136"/>
    </source>
</evidence>
<dbReference type="InterPro" id="IPR050330">
    <property type="entry name" value="Bact_OuterMem_StrucFunc"/>
</dbReference>
<feature type="signal peptide" evidence="4">
    <location>
        <begin position="1"/>
        <end position="25"/>
    </location>
</feature>
<dbReference type="GO" id="GO:0009279">
    <property type="term" value="C:cell outer membrane"/>
    <property type="evidence" value="ECO:0007669"/>
    <property type="project" value="UniProtKB-SubCell"/>
</dbReference>
<dbReference type="InterPro" id="IPR036737">
    <property type="entry name" value="OmpA-like_sf"/>
</dbReference>
<dbReference type="Pfam" id="PF00691">
    <property type="entry name" value="OmpA"/>
    <property type="match status" value="1"/>
</dbReference>
<dbReference type="CDD" id="cd07185">
    <property type="entry name" value="OmpA_C-like"/>
    <property type="match status" value="1"/>
</dbReference>
<evidence type="ECO:0000256" key="1">
    <source>
        <dbReference type="ARBA" id="ARBA00004442"/>
    </source>
</evidence>
<evidence type="ECO:0000256" key="4">
    <source>
        <dbReference type="SAM" id="SignalP"/>
    </source>
</evidence>
<keyword evidence="4" id="KW-0732">Signal</keyword>
<dbReference type="InterPro" id="IPR006664">
    <property type="entry name" value="OMP_bac"/>
</dbReference>
<dbReference type="Proteomes" id="UP000245362">
    <property type="component" value="Unassembled WGS sequence"/>
</dbReference>
<comment type="subcellular location">
    <subcellularLocation>
        <location evidence="1">Cell outer membrane</location>
    </subcellularLocation>
</comment>
<feature type="chain" id="PRO_5015637879" evidence="4">
    <location>
        <begin position="26"/>
        <end position="289"/>
    </location>
</feature>
<name>A0A2U3B898_9VIBR</name>